<evidence type="ECO:0000256" key="1">
    <source>
        <dbReference type="SAM" id="MobiDB-lite"/>
    </source>
</evidence>
<gene>
    <name evidence="2" type="ORF">PENTCL1PPCAC_14980</name>
</gene>
<reference evidence="2" key="1">
    <citation type="submission" date="2023-10" db="EMBL/GenBank/DDBJ databases">
        <title>Genome assembly of Pristionchus species.</title>
        <authorList>
            <person name="Yoshida K."/>
            <person name="Sommer R.J."/>
        </authorList>
    </citation>
    <scope>NUCLEOTIDE SEQUENCE</scope>
    <source>
        <strain evidence="2">RS0144</strain>
    </source>
</reference>
<evidence type="ECO:0000313" key="3">
    <source>
        <dbReference type="Proteomes" id="UP001432027"/>
    </source>
</evidence>
<feature type="region of interest" description="Disordered" evidence="1">
    <location>
        <begin position="1"/>
        <end position="44"/>
    </location>
</feature>
<feature type="non-terminal residue" evidence="2">
    <location>
        <position position="105"/>
    </location>
</feature>
<protein>
    <submittedName>
        <fullName evidence="2">Uncharacterized protein</fullName>
    </submittedName>
</protein>
<feature type="compositionally biased region" description="Basic and acidic residues" evidence="1">
    <location>
        <begin position="15"/>
        <end position="44"/>
    </location>
</feature>
<proteinExistence type="predicted"/>
<name>A0AAV5TGD2_9BILA</name>
<dbReference type="EMBL" id="BTSX01000004">
    <property type="protein sequence ID" value="GMS92805.1"/>
    <property type="molecule type" value="Genomic_DNA"/>
</dbReference>
<organism evidence="2 3">
    <name type="scientific">Pristionchus entomophagus</name>
    <dbReference type="NCBI Taxonomy" id="358040"/>
    <lineage>
        <taxon>Eukaryota</taxon>
        <taxon>Metazoa</taxon>
        <taxon>Ecdysozoa</taxon>
        <taxon>Nematoda</taxon>
        <taxon>Chromadorea</taxon>
        <taxon>Rhabditida</taxon>
        <taxon>Rhabditina</taxon>
        <taxon>Diplogasteromorpha</taxon>
        <taxon>Diplogasteroidea</taxon>
        <taxon>Neodiplogasteridae</taxon>
        <taxon>Pristionchus</taxon>
    </lineage>
</organism>
<dbReference type="Proteomes" id="UP001432027">
    <property type="component" value="Unassembled WGS sequence"/>
</dbReference>
<comment type="caution">
    <text evidence="2">The sequence shown here is derived from an EMBL/GenBank/DDBJ whole genome shotgun (WGS) entry which is preliminary data.</text>
</comment>
<accession>A0AAV5TGD2</accession>
<keyword evidence="3" id="KW-1185">Reference proteome</keyword>
<dbReference type="AlphaFoldDB" id="A0AAV5TGD2"/>
<sequence>MEKNKKKKNAVLEDNVVKRDGSESGKKLPKDPASEEALESDRNQTIRDTINSFVKCMPKDKKEPLMEAVYAICIGELTVSEAAKKYRVDKLRKTVMKTLRDRLGY</sequence>
<evidence type="ECO:0000313" key="2">
    <source>
        <dbReference type="EMBL" id="GMS92805.1"/>
    </source>
</evidence>